<proteinExistence type="predicted"/>
<dbReference type="EMBL" id="CP014796">
    <property type="protein sequence ID" value="APX22854.1"/>
    <property type="molecule type" value="Genomic_DNA"/>
</dbReference>
<organism evidence="1 2">
    <name type="scientific">Salipiger profundus</name>
    <dbReference type="NCBI Taxonomy" id="1229727"/>
    <lineage>
        <taxon>Bacteria</taxon>
        <taxon>Pseudomonadati</taxon>
        <taxon>Pseudomonadota</taxon>
        <taxon>Alphaproteobacteria</taxon>
        <taxon>Rhodobacterales</taxon>
        <taxon>Roseobacteraceae</taxon>
        <taxon>Salipiger</taxon>
    </lineage>
</organism>
<keyword evidence="2" id="KW-1185">Reference proteome</keyword>
<sequence>MLSPVEKAGLDPERLEGLFARVGTRAGENMVCRAMEELAYRLGRADSHHESGEYAEMRKCTRALGAIAEQIGMSGLSRIAGDVVQCIDDGDPVALAATLARMARMGERSLYAIWDMQDLSV</sequence>
<dbReference type="STRING" id="1229727.Ga0080559_TMP2058"/>
<gene>
    <name evidence="1" type="ORF">Ga0080559_TMP2058</name>
</gene>
<accession>A0A1U7D3W3</accession>
<name>A0A1U7D3W3_9RHOB</name>
<dbReference type="AlphaFoldDB" id="A0A1U7D3W3"/>
<dbReference type="Proteomes" id="UP000186559">
    <property type="component" value="Chromosome"/>
</dbReference>
<reference evidence="1 2" key="1">
    <citation type="submission" date="2016-03" db="EMBL/GenBank/DDBJ databases">
        <title>Deep-sea bacteria in the southern Pacific.</title>
        <authorList>
            <person name="Tang K."/>
        </authorList>
    </citation>
    <scope>NUCLEOTIDE SEQUENCE [LARGE SCALE GENOMIC DNA]</scope>
    <source>
        <strain evidence="1 2">JLT2016</strain>
    </source>
</reference>
<evidence type="ECO:0000313" key="1">
    <source>
        <dbReference type="EMBL" id="APX22854.1"/>
    </source>
</evidence>
<evidence type="ECO:0000313" key="2">
    <source>
        <dbReference type="Proteomes" id="UP000186559"/>
    </source>
</evidence>
<protein>
    <submittedName>
        <fullName evidence="1">Uncharacterized protein</fullName>
    </submittedName>
</protein>
<dbReference type="KEGG" id="tpro:Ga0080559_TMP2058"/>